<proteinExistence type="predicted"/>
<protein>
    <submittedName>
        <fullName evidence="1">3537_t:CDS:1</fullName>
    </submittedName>
</protein>
<evidence type="ECO:0000313" key="1">
    <source>
        <dbReference type="EMBL" id="CAG8743323.1"/>
    </source>
</evidence>
<accession>A0ACA9QD08</accession>
<reference evidence="1" key="1">
    <citation type="submission" date="2021-06" db="EMBL/GenBank/DDBJ databases">
        <authorList>
            <person name="Kallberg Y."/>
            <person name="Tangrot J."/>
            <person name="Rosling A."/>
        </authorList>
    </citation>
    <scope>NUCLEOTIDE SEQUENCE</scope>
    <source>
        <strain evidence="1">MA461A</strain>
    </source>
</reference>
<evidence type="ECO:0000313" key="2">
    <source>
        <dbReference type="Proteomes" id="UP000789920"/>
    </source>
</evidence>
<feature type="non-terminal residue" evidence="1">
    <location>
        <position position="1"/>
    </location>
</feature>
<organism evidence="1 2">
    <name type="scientific">Racocetra persica</name>
    <dbReference type="NCBI Taxonomy" id="160502"/>
    <lineage>
        <taxon>Eukaryota</taxon>
        <taxon>Fungi</taxon>
        <taxon>Fungi incertae sedis</taxon>
        <taxon>Mucoromycota</taxon>
        <taxon>Glomeromycotina</taxon>
        <taxon>Glomeromycetes</taxon>
        <taxon>Diversisporales</taxon>
        <taxon>Gigasporaceae</taxon>
        <taxon>Racocetra</taxon>
    </lineage>
</organism>
<dbReference type="EMBL" id="CAJVQC010029669">
    <property type="protein sequence ID" value="CAG8743323.1"/>
    <property type="molecule type" value="Genomic_DNA"/>
</dbReference>
<keyword evidence="2" id="KW-1185">Reference proteome</keyword>
<gene>
    <name evidence="1" type="ORF">RPERSI_LOCUS13386</name>
</gene>
<name>A0ACA9QD08_9GLOM</name>
<dbReference type="Proteomes" id="UP000789920">
    <property type="component" value="Unassembled WGS sequence"/>
</dbReference>
<sequence length="334" mass="38090">NQEESLTSGSLNTMIELSKKTKESIKRKILTGLQKQALCIKARDNPNYTLSVLATEFGIKPNTVHDILAEKDTWLILEKDSPLANSKRRCTVGFLTIESALVLWVEHAIRNEQTLSGWVMNFKKCYHLNEFVRQVEANSALLEDLPHYRKELQQLIQSYPRENVFNCDETALFYYLEPTKILVQGPVTGQKKAKDRITLMLTVSSIGEKLTPLMIHKYKNPRPLNGINKNTLPQTGILPDGTDVNVDNETIQSIEQSTNSELLMLINKFSLGIEENRIELDEFINLDNYIAANKMPSMKSIIETVERKESSEPDLSLIQHISYKSALEYIESLF</sequence>
<comment type="caution">
    <text evidence="1">The sequence shown here is derived from an EMBL/GenBank/DDBJ whole genome shotgun (WGS) entry which is preliminary data.</text>
</comment>